<proteinExistence type="predicted"/>
<evidence type="ECO:0000313" key="4">
    <source>
        <dbReference type="Proteomes" id="UP000318878"/>
    </source>
</evidence>
<dbReference type="EMBL" id="SJPF01000006">
    <property type="protein sequence ID" value="TWT29838.1"/>
    <property type="molecule type" value="Genomic_DNA"/>
</dbReference>
<gene>
    <name evidence="3" type="ORF">Enr8_44940</name>
</gene>
<protein>
    <recommendedName>
        <fullName evidence="5">TIGR03067 domain-containing protein</fullName>
    </recommendedName>
</protein>
<organism evidence="3 4">
    <name type="scientific">Blastopirellula retiformator</name>
    <dbReference type="NCBI Taxonomy" id="2527970"/>
    <lineage>
        <taxon>Bacteria</taxon>
        <taxon>Pseudomonadati</taxon>
        <taxon>Planctomycetota</taxon>
        <taxon>Planctomycetia</taxon>
        <taxon>Pirellulales</taxon>
        <taxon>Pirellulaceae</taxon>
        <taxon>Blastopirellula</taxon>
    </lineage>
</organism>
<name>A0A5C5UUN9_9BACT</name>
<accession>A0A5C5UUN9</accession>
<reference evidence="3 4" key="1">
    <citation type="submission" date="2019-02" db="EMBL/GenBank/DDBJ databases">
        <title>Deep-cultivation of Planctomycetes and their phenomic and genomic characterization uncovers novel biology.</title>
        <authorList>
            <person name="Wiegand S."/>
            <person name="Jogler M."/>
            <person name="Boedeker C."/>
            <person name="Pinto D."/>
            <person name="Vollmers J."/>
            <person name="Rivas-Marin E."/>
            <person name="Kohn T."/>
            <person name="Peeters S.H."/>
            <person name="Heuer A."/>
            <person name="Rast P."/>
            <person name="Oberbeckmann S."/>
            <person name="Bunk B."/>
            <person name="Jeske O."/>
            <person name="Meyerdierks A."/>
            <person name="Storesund J.E."/>
            <person name="Kallscheuer N."/>
            <person name="Luecker S."/>
            <person name="Lage O.M."/>
            <person name="Pohl T."/>
            <person name="Merkel B.J."/>
            <person name="Hornburger P."/>
            <person name="Mueller R.-W."/>
            <person name="Bruemmer F."/>
            <person name="Labrenz M."/>
            <person name="Spormann A.M."/>
            <person name="Op Den Camp H."/>
            <person name="Overmann J."/>
            <person name="Amann R."/>
            <person name="Jetten M.S.M."/>
            <person name="Mascher T."/>
            <person name="Medema M.H."/>
            <person name="Devos D.P."/>
            <person name="Kaster A.-K."/>
            <person name="Ovreas L."/>
            <person name="Rohde M."/>
            <person name="Galperin M.Y."/>
            <person name="Jogler C."/>
        </authorList>
    </citation>
    <scope>NUCLEOTIDE SEQUENCE [LARGE SCALE GENOMIC DNA]</scope>
    <source>
        <strain evidence="3 4">Enr8</strain>
    </source>
</reference>
<sequence length="173" mass="18838" precursor="true">MKTHQTSSRQSLLVLSASLLLLIATCFSATPTFAADDADAIQGTWNFVEGEVNGTSLGEILKRQGITKMQVQFSDDVMSMSGFGPRNQQWEFSLDETKNPKEVRLVAVETAGKAAKGTKLTAIYELEGDQLKLCLPGDETVGVPKDFKAPAESRLSSLMLKRQTDKEESPAKP</sequence>
<dbReference type="NCBIfam" id="TIGR03067">
    <property type="entry name" value="Planc_TIGR03067"/>
    <property type="match status" value="1"/>
</dbReference>
<evidence type="ECO:0000313" key="3">
    <source>
        <dbReference type="EMBL" id="TWT29838.1"/>
    </source>
</evidence>
<keyword evidence="2" id="KW-0732">Signal</keyword>
<keyword evidence="4" id="KW-1185">Reference proteome</keyword>
<dbReference type="AlphaFoldDB" id="A0A5C5UUN9"/>
<feature type="region of interest" description="Disordered" evidence="1">
    <location>
        <begin position="154"/>
        <end position="173"/>
    </location>
</feature>
<dbReference type="RefSeq" id="WP_146435896.1">
    <property type="nucleotide sequence ID" value="NZ_SJPF01000006.1"/>
</dbReference>
<evidence type="ECO:0000256" key="1">
    <source>
        <dbReference type="SAM" id="MobiDB-lite"/>
    </source>
</evidence>
<evidence type="ECO:0008006" key="5">
    <source>
        <dbReference type="Google" id="ProtNLM"/>
    </source>
</evidence>
<evidence type="ECO:0000256" key="2">
    <source>
        <dbReference type="SAM" id="SignalP"/>
    </source>
</evidence>
<feature type="signal peptide" evidence="2">
    <location>
        <begin position="1"/>
        <end position="34"/>
    </location>
</feature>
<dbReference type="OrthoDB" id="292826at2"/>
<dbReference type="Proteomes" id="UP000318878">
    <property type="component" value="Unassembled WGS sequence"/>
</dbReference>
<feature type="chain" id="PRO_5022752021" description="TIGR03067 domain-containing protein" evidence="2">
    <location>
        <begin position="35"/>
        <end position="173"/>
    </location>
</feature>
<comment type="caution">
    <text evidence="3">The sequence shown here is derived from an EMBL/GenBank/DDBJ whole genome shotgun (WGS) entry which is preliminary data.</text>
</comment>
<dbReference type="InterPro" id="IPR017504">
    <property type="entry name" value="CHP03067_Planctomycetes"/>
</dbReference>
<feature type="compositionally biased region" description="Basic and acidic residues" evidence="1">
    <location>
        <begin position="162"/>
        <end position="173"/>
    </location>
</feature>